<protein>
    <submittedName>
        <fullName evidence="2">Uncharacterized protein</fullName>
    </submittedName>
</protein>
<dbReference type="EMBL" id="CAEKKB010000004">
    <property type="protein sequence ID" value="CAB4309011.1"/>
    <property type="molecule type" value="Genomic_DNA"/>
</dbReference>
<reference evidence="4" key="1">
    <citation type="journal article" date="2020" name="Genome Biol.">
        <title>Gamete binning: chromosome-level and haplotype-resolved genome assembly enabled by high-throughput single-cell sequencing of gamete genomes.</title>
        <authorList>
            <person name="Campoy J.A."/>
            <person name="Sun H."/>
            <person name="Goel M."/>
            <person name="Jiao W.-B."/>
            <person name="Folz-Donahue K."/>
            <person name="Wang N."/>
            <person name="Rubio M."/>
            <person name="Liu C."/>
            <person name="Kukat C."/>
            <person name="Ruiz D."/>
            <person name="Huettel B."/>
            <person name="Schneeberger K."/>
        </authorList>
    </citation>
    <scope>NUCLEOTIDE SEQUENCE [LARGE SCALE GENOMIC DNA]</scope>
    <source>
        <strain evidence="4">cv. Rojo Pasion</strain>
    </source>
</reference>
<proteinExistence type="predicted"/>
<organism evidence="2 4">
    <name type="scientific">Prunus armeniaca</name>
    <name type="common">Apricot</name>
    <name type="synonym">Armeniaca vulgaris</name>
    <dbReference type="NCBI Taxonomy" id="36596"/>
    <lineage>
        <taxon>Eukaryota</taxon>
        <taxon>Viridiplantae</taxon>
        <taxon>Streptophyta</taxon>
        <taxon>Embryophyta</taxon>
        <taxon>Tracheophyta</taxon>
        <taxon>Spermatophyta</taxon>
        <taxon>Magnoliopsida</taxon>
        <taxon>eudicotyledons</taxon>
        <taxon>Gunneridae</taxon>
        <taxon>Pentapetalae</taxon>
        <taxon>rosids</taxon>
        <taxon>fabids</taxon>
        <taxon>Rosales</taxon>
        <taxon>Rosaceae</taxon>
        <taxon>Amygdaloideae</taxon>
        <taxon>Amygdaleae</taxon>
        <taxon>Prunus</taxon>
    </lineage>
</organism>
<reference evidence="2 3" key="2">
    <citation type="submission" date="2020-05" db="EMBL/GenBank/DDBJ databases">
        <authorList>
            <person name="Campoy J."/>
            <person name="Schneeberger K."/>
            <person name="Spophaly S."/>
        </authorList>
    </citation>
    <scope>NUCLEOTIDE SEQUENCE [LARGE SCALE GENOMIC DNA]</scope>
    <source>
        <strain evidence="2">PruArmRojPasFocal</strain>
    </source>
</reference>
<evidence type="ECO:0000313" key="3">
    <source>
        <dbReference type="Proteomes" id="UP000507222"/>
    </source>
</evidence>
<evidence type="ECO:0000313" key="2">
    <source>
        <dbReference type="EMBL" id="CAB4309011.1"/>
    </source>
</evidence>
<dbReference type="Proteomes" id="UP000507222">
    <property type="component" value="Unassembled WGS sequence"/>
</dbReference>
<evidence type="ECO:0000313" key="1">
    <source>
        <dbReference type="EMBL" id="CAB4278600.1"/>
    </source>
</evidence>
<accession>A0A6J5X813</accession>
<dbReference type="Proteomes" id="UP000507245">
    <property type="component" value="Unassembled WGS sequence"/>
</dbReference>
<name>A0A6J5X813_PRUAR</name>
<gene>
    <name evidence="1" type="ORF">CURHAP_LOCUS30020</name>
    <name evidence="2" type="ORF">ORAREDHAP_LOCUS29653</name>
</gene>
<sequence length="82" mass="9401">MSMIHAADIIFHLHEIYREGTRNRRYSAVCELLKIKMVKEPPIHQDGLKMIGLIEQLQSLNSPLDHNLAIDIFLAFLSDSLS</sequence>
<keyword evidence="4" id="KW-1185">Reference proteome</keyword>
<dbReference type="EMBL" id="CAEKDK010000004">
    <property type="protein sequence ID" value="CAB4278600.1"/>
    <property type="molecule type" value="Genomic_DNA"/>
</dbReference>
<dbReference type="AlphaFoldDB" id="A0A6J5X813"/>
<evidence type="ECO:0000313" key="4">
    <source>
        <dbReference type="Proteomes" id="UP000507245"/>
    </source>
</evidence>
<dbReference type="OrthoDB" id="1194413at2759"/>